<keyword evidence="6" id="KW-1185">Reference proteome</keyword>
<feature type="transmembrane region" description="Helical" evidence="3">
    <location>
        <begin position="128"/>
        <end position="146"/>
    </location>
</feature>
<evidence type="ECO:0000256" key="2">
    <source>
        <dbReference type="ARBA" id="ARBA00007362"/>
    </source>
</evidence>
<dbReference type="PANTHER" id="PTHR22911:SF79">
    <property type="entry name" value="MOBA-LIKE NTP TRANSFERASE DOMAIN-CONTAINING PROTEIN"/>
    <property type="match status" value="1"/>
</dbReference>
<dbReference type="InterPro" id="IPR000620">
    <property type="entry name" value="EamA_dom"/>
</dbReference>
<dbReference type="InterPro" id="IPR037185">
    <property type="entry name" value="EmrE-like"/>
</dbReference>
<feature type="transmembrane region" description="Helical" evidence="3">
    <location>
        <begin position="274"/>
        <end position="293"/>
    </location>
</feature>
<comment type="similarity">
    <text evidence="2">Belongs to the EamA transporter family.</text>
</comment>
<keyword evidence="3" id="KW-0812">Transmembrane</keyword>
<dbReference type="Proteomes" id="UP000618579">
    <property type="component" value="Unassembled WGS sequence"/>
</dbReference>
<keyword evidence="3" id="KW-0472">Membrane</keyword>
<feature type="transmembrane region" description="Helical" evidence="3">
    <location>
        <begin position="75"/>
        <end position="94"/>
    </location>
</feature>
<feature type="domain" description="EamA" evidence="4">
    <location>
        <begin position="13"/>
        <end position="144"/>
    </location>
</feature>
<evidence type="ECO:0000313" key="5">
    <source>
        <dbReference type="EMBL" id="NOV01917.1"/>
    </source>
</evidence>
<name>A0ABX1ZPB1_9BACL</name>
<sequence>MNVKSLISVNNEMKGILVVFFSLIFTSLSPIVNKFLVNSFSYVDVAIFTSILQVLFSFVLILIQKVEISWKKFFSSIDTSFLYTIAILSMFISANNLSPIYVGFIGRFYVVFSTILSVVILKEKIQKVEIVFIVFAILGTFLFVSKESSDKLIFIGVIFSFLYTFCFSLTNILIKFKEGKTHYLASMLYNNLVATIVILSYRMFFVKIQFATSQITFSTSILFILSALCGFLGTFLLFYALKFISFTFSSIIRSFSPVLVALFSWPFFGMDLSPLNIIGCILLFSSVVALTVYQSSYKQRRERTKPSSIKVDETII</sequence>
<protein>
    <submittedName>
        <fullName evidence="5">EamA family transporter</fullName>
    </submittedName>
</protein>
<feature type="transmembrane region" description="Helical" evidence="3">
    <location>
        <begin position="186"/>
        <end position="205"/>
    </location>
</feature>
<dbReference type="SUPFAM" id="SSF103481">
    <property type="entry name" value="Multidrug resistance efflux transporter EmrE"/>
    <property type="match status" value="2"/>
</dbReference>
<reference evidence="5 6" key="1">
    <citation type="submission" date="2019-10" db="EMBL/GenBank/DDBJ databases">
        <title>Description of Paenibacillus pedi sp. nov.</title>
        <authorList>
            <person name="Carlier A."/>
            <person name="Qi S."/>
        </authorList>
    </citation>
    <scope>NUCLEOTIDE SEQUENCE [LARGE SCALE GENOMIC DNA]</scope>
    <source>
        <strain evidence="5 6">LMG 31457</strain>
    </source>
</reference>
<evidence type="ECO:0000313" key="6">
    <source>
        <dbReference type="Proteomes" id="UP000618579"/>
    </source>
</evidence>
<feature type="transmembrane region" description="Helical" evidence="3">
    <location>
        <begin position="251"/>
        <end position="268"/>
    </location>
</feature>
<feature type="domain" description="EamA" evidence="4">
    <location>
        <begin position="155"/>
        <end position="290"/>
    </location>
</feature>
<accession>A0ABX1ZPB1</accession>
<gene>
    <name evidence="5" type="ORF">GC097_18025</name>
</gene>
<organism evidence="5 6">
    <name type="scientific">Paenibacillus planticolens</name>
    <dbReference type="NCBI Taxonomy" id="2654976"/>
    <lineage>
        <taxon>Bacteria</taxon>
        <taxon>Bacillati</taxon>
        <taxon>Bacillota</taxon>
        <taxon>Bacilli</taxon>
        <taxon>Bacillales</taxon>
        <taxon>Paenibacillaceae</taxon>
        <taxon>Paenibacillus</taxon>
    </lineage>
</organism>
<evidence type="ECO:0000256" key="3">
    <source>
        <dbReference type="SAM" id="Phobius"/>
    </source>
</evidence>
<dbReference type="Pfam" id="PF00892">
    <property type="entry name" value="EamA"/>
    <property type="match status" value="2"/>
</dbReference>
<proteinExistence type="inferred from homology"/>
<evidence type="ECO:0000259" key="4">
    <source>
        <dbReference type="Pfam" id="PF00892"/>
    </source>
</evidence>
<comment type="subcellular location">
    <subcellularLocation>
        <location evidence="1">Endomembrane system</location>
        <topology evidence="1">Multi-pass membrane protein</topology>
    </subcellularLocation>
</comment>
<dbReference type="PANTHER" id="PTHR22911">
    <property type="entry name" value="ACYL-MALONYL CONDENSING ENZYME-RELATED"/>
    <property type="match status" value="1"/>
</dbReference>
<feature type="transmembrane region" description="Helical" evidence="3">
    <location>
        <begin position="152"/>
        <end position="174"/>
    </location>
</feature>
<keyword evidence="3" id="KW-1133">Transmembrane helix</keyword>
<evidence type="ECO:0000256" key="1">
    <source>
        <dbReference type="ARBA" id="ARBA00004127"/>
    </source>
</evidence>
<feature type="transmembrane region" description="Helical" evidence="3">
    <location>
        <begin position="217"/>
        <end position="239"/>
    </location>
</feature>
<feature type="transmembrane region" description="Helical" evidence="3">
    <location>
        <begin position="100"/>
        <end position="121"/>
    </location>
</feature>
<feature type="transmembrane region" description="Helical" evidence="3">
    <location>
        <begin position="40"/>
        <end position="63"/>
    </location>
</feature>
<dbReference type="EMBL" id="WHNZ01000040">
    <property type="protein sequence ID" value="NOV01917.1"/>
    <property type="molecule type" value="Genomic_DNA"/>
</dbReference>
<comment type="caution">
    <text evidence="5">The sequence shown here is derived from an EMBL/GenBank/DDBJ whole genome shotgun (WGS) entry which is preliminary data.</text>
</comment>